<gene>
    <name evidence="3" type="ORF">ACFQVD_10215</name>
</gene>
<dbReference type="RefSeq" id="WP_343969579.1">
    <property type="nucleotide sequence ID" value="NZ_BAAAGK010000079.1"/>
</dbReference>
<dbReference type="CDD" id="cd02233">
    <property type="entry name" value="cupin_HNL-like"/>
    <property type="match status" value="1"/>
</dbReference>
<evidence type="ECO:0000313" key="4">
    <source>
        <dbReference type="Proteomes" id="UP001596514"/>
    </source>
</evidence>
<reference evidence="4" key="1">
    <citation type="journal article" date="2019" name="Int. J. Syst. Evol. Microbiol.">
        <title>The Global Catalogue of Microorganisms (GCM) 10K type strain sequencing project: providing services to taxonomists for standard genome sequencing and annotation.</title>
        <authorList>
            <consortium name="The Broad Institute Genomics Platform"/>
            <consortium name="The Broad Institute Genome Sequencing Center for Infectious Disease"/>
            <person name="Wu L."/>
            <person name="Ma J."/>
        </authorList>
    </citation>
    <scope>NUCLEOTIDE SEQUENCE [LARGE SCALE GENOMIC DNA]</scope>
    <source>
        <strain evidence="4">JCM 10083</strain>
    </source>
</reference>
<name>A0ABW2SY05_9ACTN</name>
<dbReference type="InterPro" id="IPR047263">
    <property type="entry name" value="HNL-like_cupin"/>
</dbReference>
<dbReference type="SUPFAM" id="SSF51182">
    <property type="entry name" value="RmlC-like cupins"/>
    <property type="match status" value="1"/>
</dbReference>
<proteinExistence type="predicted"/>
<dbReference type="EMBL" id="JBHTEE010000001">
    <property type="protein sequence ID" value="MFC7600471.1"/>
    <property type="molecule type" value="Genomic_DNA"/>
</dbReference>
<evidence type="ECO:0000259" key="2">
    <source>
        <dbReference type="Pfam" id="PF07883"/>
    </source>
</evidence>
<evidence type="ECO:0000256" key="1">
    <source>
        <dbReference type="SAM" id="MobiDB-lite"/>
    </source>
</evidence>
<dbReference type="Gene3D" id="2.60.120.10">
    <property type="entry name" value="Jelly Rolls"/>
    <property type="match status" value="1"/>
</dbReference>
<accession>A0ABW2SY05</accession>
<keyword evidence="4" id="KW-1185">Reference proteome</keyword>
<dbReference type="InterPro" id="IPR013096">
    <property type="entry name" value="Cupin_2"/>
</dbReference>
<sequence>MEIVKQPPTSKAPAEWFTGDVWWDVIYAGQEPSRARANMVRFAPGGRTAWHSHSLGQTLYIVEGVALIQSRGGVLIEAHPGDIVHTPPREEHWHGAAPDQFMIHLALWESPGPGGGPETTWLEHVSDTDYLGPRAGTRHRPTTGGTGTAPRSAR</sequence>
<dbReference type="Pfam" id="PF07883">
    <property type="entry name" value="Cupin_2"/>
    <property type="match status" value="1"/>
</dbReference>
<dbReference type="InterPro" id="IPR014710">
    <property type="entry name" value="RmlC-like_jellyroll"/>
</dbReference>
<evidence type="ECO:0000313" key="3">
    <source>
        <dbReference type="EMBL" id="MFC7600471.1"/>
    </source>
</evidence>
<protein>
    <submittedName>
        <fullName evidence="3">Cupin domain-containing protein</fullName>
    </submittedName>
</protein>
<feature type="region of interest" description="Disordered" evidence="1">
    <location>
        <begin position="130"/>
        <end position="154"/>
    </location>
</feature>
<comment type="caution">
    <text evidence="3">The sequence shown here is derived from an EMBL/GenBank/DDBJ whole genome shotgun (WGS) entry which is preliminary data.</text>
</comment>
<organism evidence="3 4">
    <name type="scientific">Streptosporangium amethystogenes subsp. fukuiense</name>
    <dbReference type="NCBI Taxonomy" id="698418"/>
    <lineage>
        <taxon>Bacteria</taxon>
        <taxon>Bacillati</taxon>
        <taxon>Actinomycetota</taxon>
        <taxon>Actinomycetes</taxon>
        <taxon>Streptosporangiales</taxon>
        <taxon>Streptosporangiaceae</taxon>
        <taxon>Streptosporangium</taxon>
    </lineage>
</organism>
<dbReference type="PANTHER" id="PTHR43698:SF1">
    <property type="entry name" value="BLL4564 PROTEIN"/>
    <property type="match status" value="1"/>
</dbReference>
<feature type="domain" description="Cupin type-2" evidence="2">
    <location>
        <begin position="39"/>
        <end position="98"/>
    </location>
</feature>
<dbReference type="PANTHER" id="PTHR43698">
    <property type="entry name" value="RIBD C-TERMINAL DOMAIN CONTAINING PROTEIN"/>
    <property type="match status" value="1"/>
</dbReference>
<dbReference type="Proteomes" id="UP001596514">
    <property type="component" value="Unassembled WGS sequence"/>
</dbReference>
<dbReference type="InterPro" id="IPR011051">
    <property type="entry name" value="RmlC_Cupin_sf"/>
</dbReference>